<dbReference type="AlphaFoldDB" id="A0A0G4EW17"/>
<evidence type="ECO:0000256" key="1">
    <source>
        <dbReference type="SAM" id="MobiDB-lite"/>
    </source>
</evidence>
<feature type="compositionally biased region" description="Low complexity" evidence="1">
    <location>
        <begin position="113"/>
        <end position="123"/>
    </location>
</feature>
<name>A0A0G4EW17_VITBC</name>
<dbReference type="VEuPathDB" id="CryptoDB:Vbra_2175"/>
<evidence type="ECO:0000313" key="2">
    <source>
        <dbReference type="EMBL" id="CEM02632.1"/>
    </source>
</evidence>
<evidence type="ECO:0000313" key="3">
    <source>
        <dbReference type="Proteomes" id="UP000041254"/>
    </source>
</evidence>
<accession>A0A0G4EW17</accession>
<sequence length="158" mass="17599">MAQVFRPSSERREGGSFWTDRRWQSKKAQLGATGSKRQSAASDGKVRAQEGAHHSSRGRQMRLRQCCTRRTDLPLLLLTMAAYSDALSDAGQSSAFTAVDMEMIQKQMEDQQSSSMTSGSSETSTRRRGTDGSDAARRVIYDGHWKDDARHGQGKAYY</sequence>
<protein>
    <submittedName>
        <fullName evidence="2">Uncharacterized protein</fullName>
    </submittedName>
</protein>
<feature type="compositionally biased region" description="Basic and acidic residues" evidence="1">
    <location>
        <begin position="124"/>
        <end position="151"/>
    </location>
</feature>
<dbReference type="Proteomes" id="UP000041254">
    <property type="component" value="Unassembled WGS sequence"/>
</dbReference>
<feature type="region of interest" description="Disordered" evidence="1">
    <location>
        <begin position="107"/>
        <end position="158"/>
    </location>
</feature>
<dbReference type="EMBL" id="CDMY01000331">
    <property type="protein sequence ID" value="CEM02632.1"/>
    <property type="molecule type" value="Genomic_DNA"/>
</dbReference>
<feature type="region of interest" description="Disordered" evidence="1">
    <location>
        <begin position="1"/>
        <end position="64"/>
    </location>
</feature>
<reference evidence="2 3" key="1">
    <citation type="submission" date="2014-11" db="EMBL/GenBank/DDBJ databases">
        <authorList>
            <person name="Zhu J."/>
            <person name="Qi W."/>
            <person name="Song R."/>
        </authorList>
    </citation>
    <scope>NUCLEOTIDE SEQUENCE [LARGE SCALE GENOMIC DNA]</scope>
</reference>
<feature type="compositionally biased region" description="Basic and acidic residues" evidence="1">
    <location>
        <begin position="44"/>
        <end position="53"/>
    </location>
</feature>
<gene>
    <name evidence="2" type="ORF">Vbra_2175</name>
</gene>
<feature type="compositionally biased region" description="Basic and acidic residues" evidence="1">
    <location>
        <begin position="8"/>
        <end position="23"/>
    </location>
</feature>
<dbReference type="InParanoid" id="A0A0G4EW17"/>
<keyword evidence="3" id="KW-1185">Reference proteome</keyword>
<organism evidence="2 3">
    <name type="scientific">Vitrella brassicaformis (strain CCMP3155)</name>
    <dbReference type="NCBI Taxonomy" id="1169540"/>
    <lineage>
        <taxon>Eukaryota</taxon>
        <taxon>Sar</taxon>
        <taxon>Alveolata</taxon>
        <taxon>Colpodellida</taxon>
        <taxon>Vitrellaceae</taxon>
        <taxon>Vitrella</taxon>
    </lineage>
</organism>
<proteinExistence type="predicted"/>